<accession>A0A7W6WLL8</accession>
<dbReference type="PANTHER" id="PTHR43861">
    <property type="entry name" value="TRANS-ACONITATE 2-METHYLTRANSFERASE-RELATED"/>
    <property type="match status" value="1"/>
</dbReference>
<proteinExistence type="predicted"/>
<dbReference type="InterPro" id="IPR025714">
    <property type="entry name" value="Methyltranfer_dom"/>
</dbReference>
<dbReference type="SUPFAM" id="SSF53335">
    <property type="entry name" value="S-adenosyl-L-methionine-dependent methyltransferases"/>
    <property type="match status" value="1"/>
</dbReference>
<dbReference type="InterPro" id="IPR018773">
    <property type="entry name" value="MeTrfase_reg_dom_prd"/>
</dbReference>
<dbReference type="GO" id="GO:0008168">
    <property type="term" value="F:methyltransferase activity"/>
    <property type="evidence" value="ECO:0007669"/>
    <property type="project" value="UniProtKB-KW"/>
</dbReference>
<comment type="caution">
    <text evidence="3">The sequence shown here is derived from an EMBL/GenBank/DDBJ whole genome shotgun (WGS) entry which is preliminary data.</text>
</comment>
<dbReference type="InterPro" id="IPR029063">
    <property type="entry name" value="SAM-dependent_MTases_sf"/>
</dbReference>
<dbReference type="Pfam" id="PF13847">
    <property type="entry name" value="Methyltransf_31"/>
    <property type="match status" value="1"/>
</dbReference>
<keyword evidence="4" id="KW-1185">Reference proteome</keyword>
<gene>
    <name evidence="3" type="ORF">GGD88_002264</name>
</gene>
<reference evidence="3 4" key="1">
    <citation type="submission" date="2020-08" db="EMBL/GenBank/DDBJ databases">
        <title>Genome sequencing of Purple Non-Sulfur Bacteria from various extreme environments.</title>
        <authorList>
            <person name="Mayer M."/>
        </authorList>
    </citation>
    <scope>NUCLEOTIDE SEQUENCE [LARGE SCALE GENOMIC DNA]</scope>
    <source>
        <strain evidence="3 4">JA135</strain>
    </source>
</reference>
<dbReference type="Proteomes" id="UP000555728">
    <property type="component" value="Unassembled WGS sequence"/>
</dbReference>
<keyword evidence="3" id="KW-0489">Methyltransferase</keyword>
<protein>
    <submittedName>
        <fullName evidence="3">SAM-dependent methyltransferase</fullName>
    </submittedName>
</protein>
<dbReference type="Gene3D" id="3.40.50.150">
    <property type="entry name" value="Vaccinia Virus protein VP39"/>
    <property type="match status" value="1"/>
</dbReference>
<evidence type="ECO:0000259" key="2">
    <source>
        <dbReference type="Pfam" id="PF13847"/>
    </source>
</evidence>
<dbReference type="PANTHER" id="PTHR43861:SF1">
    <property type="entry name" value="TRANS-ACONITATE 2-METHYLTRANSFERASE"/>
    <property type="match status" value="1"/>
</dbReference>
<dbReference type="RefSeq" id="WP_184435456.1">
    <property type="nucleotide sequence ID" value="NZ_JACIGI010000017.1"/>
</dbReference>
<keyword evidence="3" id="KW-0808">Transferase</keyword>
<sequence length="531" mass="55823">MSEAAMSPESPHGAGGYVLDTAYLYELYADHSPVHLNAVAAFAGARPRPLEAGTTWCDVGCGNGVSALAIAAALPQVAVIGVDLNPRHIAFARGIAEAAGLTNARFLEGDHAALPAGAVPPLDFAVLHGVLSWVDGPTRERLLDRVLADLKPGGLLMASYDALPGWAAQKVMRDMMVAVTRDVEGGSLGRARAALDWLRRMKAGGATFFRDNPALGRLVDDLRDDQLPYIAHEYLNAGLWPFAFAQVNEALAARGASFVGRTEMFLNIADLAAPEALHDELTGAASRAEFEARRDFVRNEGFRRDVYVKGAGLDDLAAWEAAMDAQRLAVTEPLAGLDRDVAFGGVRVSFTGPPFDAALDYWETHPGHPLPDLPGETAREVARLLLAARLVDPVAPAPGAALPDAAAAARLAGGRLSLPLPFNRVACTRLSAVAPRVPLAAPALGAVVDVGAVDALLLMGLAEAGRSEAPRWTVRAMAAAGREMQHDGRRASDAEAEALLDERLDALQATGRVAKLVQLGILQPAASAPHA</sequence>
<feature type="domain" description="Methyltransferase regulatory" evidence="1">
    <location>
        <begin position="229"/>
        <end position="309"/>
    </location>
</feature>
<evidence type="ECO:0000313" key="3">
    <source>
        <dbReference type="EMBL" id="MBB4286532.1"/>
    </source>
</evidence>
<dbReference type="AlphaFoldDB" id="A0A7W6WLL8"/>
<name>A0A7W6WLL8_9PROT</name>
<organism evidence="3 4">
    <name type="scientific">Roseospira goensis</name>
    <dbReference type="NCBI Taxonomy" id="391922"/>
    <lineage>
        <taxon>Bacteria</taxon>
        <taxon>Pseudomonadati</taxon>
        <taxon>Pseudomonadota</taxon>
        <taxon>Alphaproteobacteria</taxon>
        <taxon>Rhodospirillales</taxon>
        <taxon>Rhodospirillaceae</taxon>
        <taxon>Roseospira</taxon>
    </lineage>
</organism>
<dbReference type="Pfam" id="PF10119">
    <property type="entry name" value="MethyTransf_Reg"/>
    <property type="match status" value="1"/>
</dbReference>
<evidence type="ECO:0000313" key="4">
    <source>
        <dbReference type="Proteomes" id="UP000555728"/>
    </source>
</evidence>
<dbReference type="EMBL" id="JACIGI010000017">
    <property type="protein sequence ID" value="MBB4286532.1"/>
    <property type="molecule type" value="Genomic_DNA"/>
</dbReference>
<dbReference type="CDD" id="cd02440">
    <property type="entry name" value="AdoMet_MTases"/>
    <property type="match status" value="1"/>
</dbReference>
<evidence type="ECO:0000259" key="1">
    <source>
        <dbReference type="Pfam" id="PF10119"/>
    </source>
</evidence>
<feature type="domain" description="Methyltransferase" evidence="2">
    <location>
        <begin position="51"/>
        <end position="162"/>
    </location>
</feature>
<dbReference type="GO" id="GO:0032259">
    <property type="term" value="P:methylation"/>
    <property type="evidence" value="ECO:0007669"/>
    <property type="project" value="UniProtKB-KW"/>
</dbReference>